<sequence length="1046" mass="118188">MPSLPPQTSYSNLFLLQIHEQSVVLIFFLLSAFVTNRTASENIISCATLQSQERGLQLQNLTIGDGSVIGNIPDEYANATRSWNASGFWTVAPGCELTACENVYLIDSCSQFGGNVTSPITSNQWQSARCRCSKICTCSEVDFQHSVCARAYLQANGCNVCDAPYTELDGANPTFPEVWSNKIGSFLLRPGCTIKVYEEEDFEGEPTTVDQSLVENWNGSIRSYECHCDEYLPDENWISLPSPSPSSFIDLPQIEIPNTLDEVVSLLRQHNYNHSGLLAAFSSLTQGRSPKNAYILLIGSTGAGKSSAINNLLNNPNVTLAGDLESTTSEILEFSIPIPLDELGVSNSQLRIIDTPGLGDTRGLQHDAIFLATLDEYLGQHSELKRRIPNLVLVFHHFTDNRFDGEGAKFVSMIQGLDSLRTRITDEKYSNVLFVFSHFCSETSTKVLRNPSGRLMKFKEVIEEYTLFPKPILTSVIENQGKENELLVASGNYELPNKEYFPLNLLDKFDTITMKGQDKMGRAIINQALRKRHEHLNVNQTQFEMVNGNHPKVAKYLSKLSSSVKKFESSEVSQQLTNAYDNMPALLKTQFPSSLEYLLSYMKKRNIRSKSDLAQTTVGIVEFLEKIIEKNEAVWYLLEKGLKLLAPNYPASLVIGHSFNLIKYTVLPVSPFKLDSWKMSEVGYKLPDVLKCRKQSRNLNSLEIFDRMEQFIRYKLANDGGIYAGLVGNINTFTGLQGQINKQGVFVNETGCTLNNTCSFVAYKNFELFQTYLDFKKENVTLSPVFIQRVSNLTPLNESNYESVRLWNDFFNEFGTHVVKSGWGGGRIGIKVEIPSSIQVATLKEKLFKVVEYVEDLSILISGKKIDPKEILPVGVNYSLVFYGGNQIYHTSDLSALSLEDAKELMDNWKVSLKYNPVMNPIEFVPIYEVAQSLGLRKVEYIKEASSRLLNSTLVYKPPPPKPTQDPNLALATIARERRQNERKLGVERRRMETQRLRLEMQQEENRKQAEFLKAAEELTNRIQLYRIEMRGEKERAQMCRTYQTC</sequence>
<evidence type="ECO:0000259" key="2">
    <source>
        <dbReference type="PROSITE" id="PS51412"/>
    </source>
</evidence>
<dbReference type="Gene3D" id="3.40.50.300">
    <property type="entry name" value="P-loop containing nucleotide triphosphate hydrolases"/>
    <property type="match status" value="1"/>
</dbReference>
<evidence type="ECO:0000313" key="4">
    <source>
        <dbReference type="Proteomes" id="UP001642540"/>
    </source>
</evidence>
<dbReference type="Proteomes" id="UP001642540">
    <property type="component" value="Unassembled WGS sequence"/>
</dbReference>
<comment type="caution">
    <text evidence="3">The sequence shown here is derived from an EMBL/GenBank/DDBJ whole genome shotgun (WGS) entry which is preliminary data.</text>
</comment>
<dbReference type="Pfam" id="PF01926">
    <property type="entry name" value="MMR_HSR1"/>
    <property type="match status" value="1"/>
</dbReference>
<reference evidence="3 4" key="1">
    <citation type="submission" date="2024-08" db="EMBL/GenBank/DDBJ databases">
        <authorList>
            <person name="Cucini C."/>
            <person name="Frati F."/>
        </authorList>
    </citation>
    <scope>NUCLEOTIDE SEQUENCE [LARGE SCALE GENOMIC DNA]</scope>
</reference>
<evidence type="ECO:0000313" key="3">
    <source>
        <dbReference type="EMBL" id="CAL8147970.1"/>
    </source>
</evidence>
<dbReference type="CDD" id="cd00882">
    <property type="entry name" value="Ras_like_GTPase"/>
    <property type="match status" value="1"/>
</dbReference>
<protein>
    <recommendedName>
        <fullName evidence="2">MACPF domain-containing protein</fullName>
    </recommendedName>
</protein>
<dbReference type="InterPro" id="IPR020864">
    <property type="entry name" value="MACPF"/>
</dbReference>
<name>A0ABP1SA66_9HEXA</name>
<dbReference type="EMBL" id="CAXLJM020000166">
    <property type="protein sequence ID" value="CAL8147970.1"/>
    <property type="molecule type" value="Genomic_DNA"/>
</dbReference>
<keyword evidence="1" id="KW-0175">Coiled coil</keyword>
<dbReference type="InterPro" id="IPR027417">
    <property type="entry name" value="P-loop_NTPase"/>
</dbReference>
<accession>A0ABP1SA66</accession>
<organism evidence="3 4">
    <name type="scientific">Orchesella dallaii</name>
    <dbReference type="NCBI Taxonomy" id="48710"/>
    <lineage>
        <taxon>Eukaryota</taxon>
        <taxon>Metazoa</taxon>
        <taxon>Ecdysozoa</taxon>
        <taxon>Arthropoda</taxon>
        <taxon>Hexapoda</taxon>
        <taxon>Collembola</taxon>
        <taxon>Entomobryomorpha</taxon>
        <taxon>Entomobryoidea</taxon>
        <taxon>Orchesellidae</taxon>
        <taxon>Orchesellinae</taxon>
        <taxon>Orchesella</taxon>
    </lineage>
</organism>
<feature type="coiled-coil region" evidence="1">
    <location>
        <begin position="987"/>
        <end position="1036"/>
    </location>
</feature>
<dbReference type="Pfam" id="PF01823">
    <property type="entry name" value="MACPF"/>
    <property type="match status" value="1"/>
</dbReference>
<dbReference type="Gene3D" id="2.60.20.10">
    <property type="entry name" value="Crystallins"/>
    <property type="match status" value="1"/>
</dbReference>
<feature type="domain" description="MACPF" evidence="2">
    <location>
        <begin position="638"/>
        <end position="957"/>
    </location>
</feature>
<keyword evidence="4" id="KW-1185">Reference proteome</keyword>
<gene>
    <name evidence="3" type="ORF">ODALV1_LOCUS31284</name>
</gene>
<dbReference type="PANTHER" id="PTHR32046:SF11">
    <property type="entry name" value="IMMUNE-ASSOCIATED NUCLEOTIDE-BINDING PROTEIN 10-LIKE"/>
    <property type="match status" value="1"/>
</dbReference>
<evidence type="ECO:0000256" key="1">
    <source>
        <dbReference type="SAM" id="Coils"/>
    </source>
</evidence>
<dbReference type="SUPFAM" id="SSF52540">
    <property type="entry name" value="P-loop containing nucleoside triphosphate hydrolases"/>
    <property type="match status" value="1"/>
</dbReference>
<dbReference type="PANTHER" id="PTHR32046">
    <property type="entry name" value="G DOMAIN-CONTAINING PROTEIN"/>
    <property type="match status" value="1"/>
</dbReference>
<dbReference type="PROSITE" id="PS51412">
    <property type="entry name" value="MACPF_2"/>
    <property type="match status" value="1"/>
</dbReference>
<proteinExistence type="predicted"/>
<dbReference type="InterPro" id="IPR006073">
    <property type="entry name" value="GTP-bd"/>
</dbReference>